<evidence type="ECO:0000256" key="6">
    <source>
        <dbReference type="SAM" id="SignalP"/>
    </source>
</evidence>
<dbReference type="SMART" id="SM00710">
    <property type="entry name" value="PbH1"/>
    <property type="match status" value="6"/>
</dbReference>
<proteinExistence type="inferred from homology"/>
<evidence type="ECO:0000313" key="9">
    <source>
        <dbReference type="Proteomes" id="UP000239735"/>
    </source>
</evidence>
<dbReference type="InterPro" id="IPR024535">
    <property type="entry name" value="RHGA/B-epi-like_pectate_lyase"/>
</dbReference>
<dbReference type="InterPro" id="IPR006626">
    <property type="entry name" value="PbH1"/>
</dbReference>
<dbReference type="SUPFAM" id="SSF51126">
    <property type="entry name" value="Pectin lyase-like"/>
    <property type="match status" value="1"/>
</dbReference>
<dbReference type="EMBL" id="OKRB01000095">
    <property type="protein sequence ID" value="SPE23270.1"/>
    <property type="molecule type" value="Genomic_DNA"/>
</dbReference>
<dbReference type="OrthoDB" id="9795222at2"/>
<accession>A0A2N9LJ48</accession>
<dbReference type="InterPro" id="IPR011050">
    <property type="entry name" value="Pectin_lyase_fold/virulence"/>
</dbReference>
<keyword evidence="6" id="KW-0732">Signal</keyword>
<evidence type="ECO:0000256" key="4">
    <source>
        <dbReference type="RuleBase" id="RU361169"/>
    </source>
</evidence>
<feature type="domain" description="Rhamnogalacturonase A/B/Epimerase-like pectate lyase" evidence="7">
    <location>
        <begin position="32"/>
        <end position="86"/>
    </location>
</feature>
<comment type="similarity">
    <text evidence="1 4">Belongs to the glycosyl hydrolase 28 family.</text>
</comment>
<dbReference type="PANTHER" id="PTHR31339">
    <property type="entry name" value="PECTIN LYASE-RELATED"/>
    <property type="match status" value="1"/>
</dbReference>
<dbReference type="GO" id="GO:0004650">
    <property type="term" value="F:polygalacturonase activity"/>
    <property type="evidence" value="ECO:0007669"/>
    <property type="project" value="InterPro"/>
</dbReference>
<evidence type="ECO:0000256" key="5">
    <source>
        <dbReference type="SAM" id="MobiDB-lite"/>
    </source>
</evidence>
<dbReference type="InterPro" id="IPR051801">
    <property type="entry name" value="GH28_Enzymes"/>
</dbReference>
<dbReference type="InterPro" id="IPR000743">
    <property type="entry name" value="Glyco_hydro_28"/>
</dbReference>
<evidence type="ECO:0000259" key="7">
    <source>
        <dbReference type="Pfam" id="PF12708"/>
    </source>
</evidence>
<keyword evidence="3 4" id="KW-0326">Glycosidase</keyword>
<dbReference type="Proteomes" id="UP000239735">
    <property type="component" value="Unassembled WGS sequence"/>
</dbReference>
<evidence type="ECO:0000256" key="1">
    <source>
        <dbReference type="ARBA" id="ARBA00008834"/>
    </source>
</evidence>
<evidence type="ECO:0000313" key="8">
    <source>
        <dbReference type="EMBL" id="SPE23270.1"/>
    </source>
</evidence>
<dbReference type="Pfam" id="PF00295">
    <property type="entry name" value="Glyco_hydro_28"/>
    <property type="match status" value="1"/>
</dbReference>
<reference evidence="9" key="1">
    <citation type="submission" date="2018-02" db="EMBL/GenBank/DDBJ databases">
        <authorList>
            <person name="Hausmann B."/>
        </authorList>
    </citation>
    <scope>NUCLEOTIDE SEQUENCE [LARGE SCALE GENOMIC DNA]</scope>
    <source>
        <strain evidence="9">Peat soil MAG SbA5</strain>
    </source>
</reference>
<gene>
    <name evidence="8" type="ORF">SBA5_380041</name>
</gene>
<feature type="signal peptide" evidence="6">
    <location>
        <begin position="1"/>
        <end position="24"/>
    </location>
</feature>
<feature type="compositionally biased region" description="Low complexity" evidence="5">
    <location>
        <begin position="519"/>
        <end position="528"/>
    </location>
</feature>
<keyword evidence="2 4" id="KW-0378">Hydrolase</keyword>
<dbReference type="InterPro" id="IPR012334">
    <property type="entry name" value="Pectin_lyas_fold"/>
</dbReference>
<evidence type="ECO:0000256" key="3">
    <source>
        <dbReference type="ARBA" id="ARBA00023295"/>
    </source>
</evidence>
<feature type="region of interest" description="Disordered" evidence="5">
    <location>
        <begin position="519"/>
        <end position="546"/>
    </location>
</feature>
<feature type="chain" id="PRO_5014667092" evidence="6">
    <location>
        <begin position="25"/>
        <end position="546"/>
    </location>
</feature>
<sequence length="546" mass="58194">MLRRDFLSASSLAMAVSATGVGSAAPIMAAKSVLDYGAKPDGKTINTQAIQRAIDDVFQAGGGLVYAPPGTFLIGGIELKSRVTLYLEAGCVLLGSKSIDDYVFHPGPSRDADANGHHVIFAQNAEDVALCGLGTIDGQGEAYWEPRPNRRPVPPEDAWKEGATGHYQLKDHNNRPSPMVEFAQCRNVRISGVTLKNSAGWTLRPIACETVVIDGIRIRNPNYGVNTDGIDITASRNVFVSNCDIATGDDAICLKSENPYGDLLPTKNITITNCVITTSCNSFKLGTASHGAFENIVFSNSVLYADAGSPLYTRSSGGICIEMVDGGNIDGVMVSNIRMQNVRAPIFVRLGDRNKKDGTFLRNVLIEGVDAAGAIVSSSITGVPGLRPTDITVCNSRIRTVEQGQAAWMNRDIPEEADKYPEARMMGRLPSFGFFVRHADRVRLRNVQCLTDQPDERPAIVCDDADDVILDSLDLSAPVGGAPLIDLRNTRRAFLTGMRSPAGSRVFAQVSGAGSSAISLSGNSLDSSQQATSYADGATEGSTKIT</sequence>
<dbReference type="Gene3D" id="2.160.20.10">
    <property type="entry name" value="Single-stranded right-handed beta-helix, Pectin lyase-like"/>
    <property type="match status" value="1"/>
</dbReference>
<name>A0A2N9LJ48_9BACT</name>
<dbReference type="Pfam" id="PF12708">
    <property type="entry name" value="Pect-lyase_RHGA_epim"/>
    <property type="match status" value="1"/>
</dbReference>
<protein>
    <submittedName>
        <fullName evidence="8">Glycoside hydrolase family 28</fullName>
    </submittedName>
</protein>
<evidence type="ECO:0000256" key="2">
    <source>
        <dbReference type="ARBA" id="ARBA00022801"/>
    </source>
</evidence>
<dbReference type="GO" id="GO:0005975">
    <property type="term" value="P:carbohydrate metabolic process"/>
    <property type="evidence" value="ECO:0007669"/>
    <property type="project" value="InterPro"/>
</dbReference>
<dbReference type="PANTHER" id="PTHR31339:SF9">
    <property type="entry name" value="PLASMIN AND FIBRONECTIN-BINDING PROTEIN A"/>
    <property type="match status" value="1"/>
</dbReference>
<organism evidence="8 9">
    <name type="scientific">Candidatus Sulfuritelmatomonas gaucii</name>
    <dbReference type="NCBI Taxonomy" id="2043161"/>
    <lineage>
        <taxon>Bacteria</taxon>
        <taxon>Pseudomonadati</taxon>
        <taxon>Acidobacteriota</taxon>
        <taxon>Terriglobia</taxon>
        <taxon>Terriglobales</taxon>
        <taxon>Acidobacteriaceae</taxon>
        <taxon>Candidatus Sulfuritelmatomonas</taxon>
    </lineage>
</organism>
<dbReference type="AlphaFoldDB" id="A0A2N9LJ48"/>